<dbReference type="AlphaFoldDB" id="A0AA39TZU6"/>
<protein>
    <submittedName>
        <fullName evidence="2">Uncharacterized protein</fullName>
    </submittedName>
</protein>
<dbReference type="EMBL" id="JAUEPR010000026">
    <property type="protein sequence ID" value="KAK0474522.1"/>
    <property type="molecule type" value="Genomic_DNA"/>
</dbReference>
<dbReference type="Proteomes" id="UP001175227">
    <property type="component" value="Unassembled WGS sequence"/>
</dbReference>
<feature type="region of interest" description="Disordered" evidence="1">
    <location>
        <begin position="115"/>
        <end position="139"/>
    </location>
</feature>
<accession>A0AA39TZU6</accession>
<evidence type="ECO:0000256" key="1">
    <source>
        <dbReference type="SAM" id="MobiDB-lite"/>
    </source>
</evidence>
<evidence type="ECO:0000313" key="2">
    <source>
        <dbReference type="EMBL" id="KAK0474522.1"/>
    </source>
</evidence>
<proteinExistence type="predicted"/>
<name>A0AA39TZU6_9AGAR</name>
<organism evidence="2 3">
    <name type="scientific">Armillaria novae-zelandiae</name>
    <dbReference type="NCBI Taxonomy" id="153914"/>
    <lineage>
        <taxon>Eukaryota</taxon>
        <taxon>Fungi</taxon>
        <taxon>Dikarya</taxon>
        <taxon>Basidiomycota</taxon>
        <taxon>Agaricomycotina</taxon>
        <taxon>Agaricomycetes</taxon>
        <taxon>Agaricomycetidae</taxon>
        <taxon>Agaricales</taxon>
        <taxon>Marasmiineae</taxon>
        <taxon>Physalacriaceae</taxon>
        <taxon>Armillaria</taxon>
    </lineage>
</organism>
<comment type="caution">
    <text evidence="2">The sequence shown here is derived from an EMBL/GenBank/DDBJ whole genome shotgun (WGS) entry which is preliminary data.</text>
</comment>
<sequence>MIPCSILLRFVFSHSLTCWTRHYRLQITLYIISYTSHFTCICAREIQELLVSNYGILALRVLGSTTDDRSGLVHSFRCDSVRRLDIWQTRDGPHTWSASGRSSCVRTAMLVPSCGSSARNHQAGKASTKGDGSRPSASS</sequence>
<gene>
    <name evidence="2" type="ORF">IW261DRAFT_545269</name>
</gene>
<evidence type="ECO:0000313" key="3">
    <source>
        <dbReference type="Proteomes" id="UP001175227"/>
    </source>
</evidence>
<reference evidence="2" key="1">
    <citation type="submission" date="2023-06" db="EMBL/GenBank/DDBJ databases">
        <authorList>
            <consortium name="Lawrence Berkeley National Laboratory"/>
            <person name="Ahrendt S."/>
            <person name="Sahu N."/>
            <person name="Indic B."/>
            <person name="Wong-Bajracharya J."/>
            <person name="Merenyi Z."/>
            <person name="Ke H.-M."/>
            <person name="Monk M."/>
            <person name="Kocsube S."/>
            <person name="Drula E."/>
            <person name="Lipzen A."/>
            <person name="Balint B."/>
            <person name="Henrissat B."/>
            <person name="Andreopoulos B."/>
            <person name="Martin F.M."/>
            <person name="Harder C.B."/>
            <person name="Rigling D."/>
            <person name="Ford K.L."/>
            <person name="Foster G.D."/>
            <person name="Pangilinan J."/>
            <person name="Papanicolaou A."/>
            <person name="Barry K."/>
            <person name="LaButti K."/>
            <person name="Viragh M."/>
            <person name="Koriabine M."/>
            <person name="Yan M."/>
            <person name="Riley R."/>
            <person name="Champramary S."/>
            <person name="Plett K.L."/>
            <person name="Tsai I.J."/>
            <person name="Slot J."/>
            <person name="Sipos G."/>
            <person name="Plett J."/>
            <person name="Nagy L.G."/>
            <person name="Grigoriev I.V."/>
        </authorList>
    </citation>
    <scope>NUCLEOTIDE SEQUENCE</scope>
    <source>
        <strain evidence="2">ICMP 16352</strain>
    </source>
</reference>
<keyword evidence="3" id="KW-1185">Reference proteome</keyword>